<comment type="function">
    <text evidence="1">E3 UFM1-protein ligase that mediates ufmylation of target proteins.</text>
</comment>
<comment type="caution">
    <text evidence="11">The sequence shown here is derived from an EMBL/GenBank/DDBJ whole genome shotgun (WGS) entry which is preliminary data.</text>
</comment>
<evidence type="ECO:0000256" key="6">
    <source>
        <dbReference type="ARBA" id="ARBA00030452"/>
    </source>
</evidence>
<dbReference type="InterPro" id="IPR056580">
    <property type="entry name" value="Ufl1_dom"/>
</dbReference>
<evidence type="ECO:0000256" key="7">
    <source>
        <dbReference type="SAM" id="MobiDB-lite"/>
    </source>
</evidence>
<dbReference type="InterPro" id="IPR056761">
    <property type="entry name" value="Ufl1-like_C"/>
</dbReference>
<evidence type="ECO:0000259" key="8">
    <source>
        <dbReference type="Pfam" id="PF09743"/>
    </source>
</evidence>
<evidence type="ECO:0000256" key="1">
    <source>
        <dbReference type="ARBA" id="ARBA00003950"/>
    </source>
</evidence>
<dbReference type="InterPro" id="IPR018611">
    <property type="entry name" value="Ufl1"/>
</dbReference>
<dbReference type="EMBL" id="LIAE01006821">
    <property type="protein sequence ID" value="PAV84740.1"/>
    <property type="molecule type" value="Genomic_DNA"/>
</dbReference>
<sequence length="720" mass="80798">MTTWKDIQKLASDLQRIQLAQSVNKLSEQNCVEVISKLINRKAINVVFTRDGHSYVSTKHLMTEVQNECLGNGGRCSLTEAATALNVDFDHVDAAAKRLAAEDDSYKLFNGELFSQEFAQRLHQELLVLLNEHGFQTVQQLAKHWNISQEFLNSMLLDKVDSNLIVLDESTFYNKDYLESRKNVLRGILAAISKPMSIASIQKRVGLTTKRFWIAYDELQNEGEISGRLSASRTSTACSYIPHYYDALIHQCLKNIYRQSNYIQVSLLRKLGIAEDKKEVEKMLEQKNIQQLPTLFIADSFYKEIVNGINEDLKNNGGLCDVRQYVQTNELPIEDADIDEIGEKIAQEHKNIHSANGYLFNTDYLQKIVKLLEEKIELKAKLELDRIQSEKKQPQKSVKPEKDDDWNEGGGKKKKGGAKGKGGGAKQQQQLGREEREESPIQTEEWLREVKEVPEDILDTVAEEIKPAVSERFQSVLAQLIATQSTVSVQGQKNSIQALQRSIKHLYDSICVFDAGCSTFSDPLTTNLRQHLLRSVGADFAVAALSYAVGIDVPPQMKESQREELLSQLDSNLSSSLRTLFSVVKEGDVEKLHEVAQDLSISSAFQLKLKSPDKTTKAEVIAAYESDLCKELSSSTQAAALLTAVLILFVRNNQPVMASGKFVSQLIPLLKEHIEKDLYDLLIECQKSVVVSLKNKDDDVAKSLLDGQVDAIRAKILPPV</sequence>
<reference evidence="11 12" key="1">
    <citation type="journal article" date="2017" name="Curr. Biol.">
        <title>Genome architecture and evolution of a unichromosomal asexual nematode.</title>
        <authorList>
            <person name="Fradin H."/>
            <person name="Zegar C."/>
            <person name="Gutwein M."/>
            <person name="Lucas J."/>
            <person name="Kovtun M."/>
            <person name="Corcoran D."/>
            <person name="Baugh L.R."/>
            <person name="Kiontke K."/>
            <person name="Gunsalus K."/>
            <person name="Fitch D.H."/>
            <person name="Piano F."/>
        </authorList>
    </citation>
    <scope>NUCLEOTIDE SEQUENCE [LARGE SCALE GENOMIC DNA]</scope>
    <source>
        <strain evidence="11">PF1309</strain>
    </source>
</reference>
<dbReference type="PANTHER" id="PTHR31057">
    <property type="entry name" value="E3 UFM1-PROTEIN LIGASE 1"/>
    <property type="match status" value="1"/>
</dbReference>
<dbReference type="GO" id="GO:0005789">
    <property type="term" value="C:endoplasmic reticulum membrane"/>
    <property type="evidence" value="ECO:0007669"/>
    <property type="project" value="TreeGrafter"/>
</dbReference>
<dbReference type="InterPro" id="IPR056579">
    <property type="entry name" value="Ufl1_N"/>
</dbReference>
<evidence type="ECO:0000256" key="4">
    <source>
        <dbReference type="ARBA" id="ARBA00022679"/>
    </source>
</evidence>
<proteinExistence type="inferred from homology"/>
<evidence type="ECO:0000313" key="11">
    <source>
        <dbReference type="EMBL" id="PAV84740.1"/>
    </source>
</evidence>
<keyword evidence="12" id="KW-1185">Reference proteome</keyword>
<dbReference type="GO" id="GO:0032434">
    <property type="term" value="P:regulation of proteasomal ubiquitin-dependent protein catabolic process"/>
    <property type="evidence" value="ECO:0007669"/>
    <property type="project" value="TreeGrafter"/>
</dbReference>
<accession>A0A2A2LF23</accession>
<gene>
    <name evidence="11" type="ORF">WR25_13674</name>
</gene>
<feature type="domain" description="E3 UFM1-protein ligase-like C-terminal" evidence="10">
    <location>
        <begin position="620"/>
        <end position="702"/>
    </location>
</feature>
<feature type="compositionally biased region" description="Basic and acidic residues" evidence="7">
    <location>
        <begin position="432"/>
        <end position="446"/>
    </location>
</feature>
<evidence type="ECO:0000259" key="9">
    <source>
        <dbReference type="Pfam" id="PF23659"/>
    </source>
</evidence>
<dbReference type="GO" id="GO:0034976">
    <property type="term" value="P:response to endoplasmic reticulum stress"/>
    <property type="evidence" value="ECO:0007669"/>
    <property type="project" value="TreeGrafter"/>
</dbReference>
<keyword evidence="5" id="KW-0833">Ubl conjugation pathway</keyword>
<dbReference type="OrthoDB" id="10258297at2759"/>
<feature type="compositionally biased region" description="Basic and acidic residues" evidence="7">
    <location>
        <begin position="389"/>
        <end position="402"/>
    </location>
</feature>
<dbReference type="STRING" id="2018661.A0A2A2LF23"/>
<feature type="domain" description="E3 UFM1-protein ligase 1-like" evidence="9">
    <location>
        <begin position="497"/>
        <end position="611"/>
    </location>
</feature>
<feature type="domain" description="E3 UFM1-protein ligase 1-like N-terminal" evidence="8">
    <location>
        <begin position="6"/>
        <end position="277"/>
    </location>
</feature>
<dbReference type="Pfam" id="PF25041">
    <property type="entry name" value="UFL1_C"/>
    <property type="match status" value="1"/>
</dbReference>
<evidence type="ECO:0000313" key="12">
    <source>
        <dbReference type="Proteomes" id="UP000218231"/>
    </source>
</evidence>
<evidence type="ECO:0000259" key="10">
    <source>
        <dbReference type="Pfam" id="PF25041"/>
    </source>
</evidence>
<feature type="region of interest" description="Disordered" evidence="7">
    <location>
        <begin position="389"/>
        <end position="446"/>
    </location>
</feature>
<dbReference type="Pfam" id="PF23659">
    <property type="entry name" value="UFL1"/>
    <property type="match status" value="1"/>
</dbReference>
<protein>
    <recommendedName>
        <fullName evidence="3">E3 UFM1-protein ligase 1 homolog</fullName>
    </recommendedName>
    <alternativeName>
        <fullName evidence="6">E3 UFM1-protein transferase 1 homolog</fullName>
    </alternativeName>
</protein>
<dbReference type="GO" id="GO:0061666">
    <property type="term" value="F:UFM1 ligase activity"/>
    <property type="evidence" value="ECO:0007669"/>
    <property type="project" value="InterPro"/>
</dbReference>
<evidence type="ECO:0000256" key="5">
    <source>
        <dbReference type="ARBA" id="ARBA00022786"/>
    </source>
</evidence>
<evidence type="ECO:0000256" key="2">
    <source>
        <dbReference type="ARBA" id="ARBA00010789"/>
    </source>
</evidence>
<keyword evidence="4" id="KW-0808">Transferase</keyword>
<dbReference type="Proteomes" id="UP000218231">
    <property type="component" value="Unassembled WGS sequence"/>
</dbReference>
<dbReference type="Pfam" id="PF09743">
    <property type="entry name" value="E3_UFM1_ligase"/>
    <property type="match status" value="1"/>
</dbReference>
<comment type="similarity">
    <text evidence="2">Belongs to the UFL1 family.</text>
</comment>
<dbReference type="PANTHER" id="PTHR31057:SF0">
    <property type="entry name" value="E3 UFM1-PROTEIN LIGASE 1"/>
    <property type="match status" value="1"/>
</dbReference>
<organism evidence="11 12">
    <name type="scientific">Diploscapter pachys</name>
    <dbReference type="NCBI Taxonomy" id="2018661"/>
    <lineage>
        <taxon>Eukaryota</taxon>
        <taxon>Metazoa</taxon>
        <taxon>Ecdysozoa</taxon>
        <taxon>Nematoda</taxon>
        <taxon>Chromadorea</taxon>
        <taxon>Rhabditida</taxon>
        <taxon>Rhabditina</taxon>
        <taxon>Rhabditomorpha</taxon>
        <taxon>Rhabditoidea</taxon>
        <taxon>Rhabditidae</taxon>
        <taxon>Diploscapter</taxon>
    </lineage>
</organism>
<dbReference type="AlphaFoldDB" id="A0A2A2LF23"/>
<dbReference type="GO" id="GO:1990592">
    <property type="term" value="P:protein K69-linked ufmylation"/>
    <property type="evidence" value="ECO:0007669"/>
    <property type="project" value="TreeGrafter"/>
</dbReference>
<name>A0A2A2LF23_9BILA</name>
<evidence type="ECO:0000256" key="3">
    <source>
        <dbReference type="ARBA" id="ARBA00014160"/>
    </source>
</evidence>